<feature type="region of interest" description="Disordered" evidence="1">
    <location>
        <begin position="634"/>
        <end position="654"/>
    </location>
</feature>
<proteinExistence type="predicted"/>
<name>A0ABR4AL59_9LECA</name>
<dbReference type="EMBL" id="JBEFKJ010000009">
    <property type="protein sequence ID" value="KAL2044168.1"/>
    <property type="molecule type" value="Genomic_DNA"/>
</dbReference>
<dbReference type="Proteomes" id="UP001590950">
    <property type="component" value="Unassembled WGS sequence"/>
</dbReference>
<feature type="compositionally biased region" description="Basic and acidic residues" evidence="1">
    <location>
        <begin position="1454"/>
        <end position="1467"/>
    </location>
</feature>
<evidence type="ECO:0000256" key="1">
    <source>
        <dbReference type="SAM" id="MobiDB-lite"/>
    </source>
</evidence>
<comment type="caution">
    <text evidence="2">The sequence shown here is derived from an EMBL/GenBank/DDBJ whole genome shotgun (WGS) entry which is preliminary data.</text>
</comment>
<feature type="region of interest" description="Disordered" evidence="1">
    <location>
        <begin position="902"/>
        <end position="940"/>
    </location>
</feature>
<feature type="compositionally biased region" description="Polar residues" evidence="1">
    <location>
        <begin position="1375"/>
        <end position="1401"/>
    </location>
</feature>
<feature type="region of interest" description="Disordered" evidence="1">
    <location>
        <begin position="1199"/>
        <end position="1235"/>
    </location>
</feature>
<accession>A0ABR4AL59</accession>
<sequence length="1497" mass="165003">MSSLGSWMNFRSPVGFQNIDSGLETPAYSLTDATSQLLRAQLHNVLDTFENMASSRDLQVASENNPPVTSSVVDWVRGQSKQDVLQYHPAAAMPQRDQNVTPPPRPIPSDEVRFSQARDSTCTAASQTAGRVYSIETLLKLRETQSAVPVMLRVKPEAIAQNIFQHMGAATTRRLPTRSRGLSEMSNISRGSNEYHHQTAFKSAESTSANLALHQPFAPPETSALQRNDGFFRFLKQHASPPHQRVTAGGRIVPAGPSSPPPMFDYASLNGLVRDRPPVTMAGQHGGNLNIKAPYVQAAQEQHIPSMKFGGCLANQGDRLNDQQVPPANAMQASVPYNHIALGNQPLMAPPMQTLTTVMHLGTYPDGTTLVSFNGNNYRTYWSGSNLVMEPLSATAVSTEVQSYTAGAYQKSSLNNTQNAFRNHLTQAASSSVPFARANNGAHFQACNIGSPSEHQTGRNEDDMKAQLSNLDKYLALHHYDIIPDERTAFVAQRRHLIEEIDKIRARKEQTKHTIPIIETAAEAVIAPSGKSSFRLQNTAAPPIGQLGAAQKPVPTKIGIKNYSLSPAAPPFVPKGMQSSRSISPGVHPGKESTKEHEQGKMFEPRAIQTTTLDIMDIANAAISRKGKALHADTSSSLIDPHEEDPSSSVLDPSDPAMRVIEYEDIEYAARYLYNWTQDTKTYCTTVEEFQEAIRRVREQARMFGCAGGSSNDPAYDAEQDLWWAICERDPIPLPTAIPDHVTNPRPWNWNDSAFNYRRKGGPWPPPACDHARNSPRLSGWDPSVTDSMKDIMDVSRSYFALKGQLPSVPFRDYAYDRHGNKVQIKPEVTDPTARFRASRSQAAMDHSAVLDDSLAKEADEATHASPTVNSTDLEELTANDFNGGHIGLIRTSRAKSYRKKNLTDGDAQRLVPTLSADQPTKPRDDAGACDHTTLPPPTPILPHARLAMITPRHCTRLRQPYVEDFPETPSPQCRRADSKVSPTPRKNALSTFSISRESTDLNFKNDEVAEPFQEGYQFGSEMANSCDKSQEINDPWSGPATNNAYDEPQDNDELWYKPALDPITLEFLARLKTWRPGDPDVEKTLHAELEACEKDEFGFPKFTNYTAGLQSQYTDRVGELTTSRSSKISAGAESCVPKEYLDIWNTRGLSAQTRSPWGPEDDSQSFESHYPWNVTKHDTEATTHEDAKVAKVSIPNTAHTPDSSVHGHSNGTAFGGLGHRKAREKSEVDSINITRPADKNSLHFLRAMLKSPPFTSSRPQKAAEQISAALKNSRSKVKDAKTIMTPYAGNKENTISNGPSDFKSAPLADLSRSTSPFKYLPNISVGKGPSSSASSIVQARGPLDPFEVPGKDHKAPVRYEPNNQLPRSPVRVNLPSQNAYPSAYGSGQSTPAQSSRNNDSAGRYSKSVNHYMPVNFGFDGGSDTPAPEKNATPTSNQHTNPDFDYNGVTTVDYQHRRPDPNNEWHRGQVADFFHDLAQKERKEMSDHNRADRKRAA</sequence>
<reference evidence="2 3" key="1">
    <citation type="submission" date="2024-09" db="EMBL/GenBank/DDBJ databases">
        <title>Rethinking Asexuality: The Enigmatic Case of Functional Sexual Genes in Lepraria (Stereocaulaceae).</title>
        <authorList>
            <person name="Doellman M."/>
            <person name="Sun Y."/>
            <person name="Barcenas-Pena A."/>
            <person name="Lumbsch H.T."/>
            <person name="Grewe F."/>
        </authorList>
    </citation>
    <scope>NUCLEOTIDE SEQUENCE [LARGE SCALE GENOMIC DNA]</scope>
    <source>
        <strain evidence="2 3">Mercado 3170</strain>
    </source>
</reference>
<feature type="compositionally biased region" description="Basic and acidic residues" evidence="1">
    <location>
        <begin position="589"/>
        <end position="600"/>
    </location>
</feature>
<protein>
    <submittedName>
        <fullName evidence="2">Uncharacterized protein</fullName>
    </submittedName>
</protein>
<feature type="region of interest" description="Disordered" evidence="1">
    <location>
        <begin position="1324"/>
        <end position="1467"/>
    </location>
</feature>
<evidence type="ECO:0000313" key="2">
    <source>
        <dbReference type="EMBL" id="KAL2044168.1"/>
    </source>
</evidence>
<feature type="region of interest" description="Disordered" evidence="1">
    <location>
        <begin position="964"/>
        <end position="987"/>
    </location>
</feature>
<feature type="region of interest" description="Disordered" evidence="1">
    <location>
        <begin position="1252"/>
        <end position="1303"/>
    </location>
</feature>
<feature type="compositionally biased region" description="Polar residues" evidence="1">
    <location>
        <begin position="1199"/>
        <end position="1213"/>
    </location>
</feature>
<feature type="region of interest" description="Disordered" evidence="1">
    <location>
        <begin position="575"/>
        <end position="600"/>
    </location>
</feature>
<gene>
    <name evidence="2" type="ORF">N7G274_002873</name>
</gene>
<evidence type="ECO:0000313" key="3">
    <source>
        <dbReference type="Proteomes" id="UP001590950"/>
    </source>
</evidence>
<feature type="compositionally biased region" description="Polar residues" evidence="1">
    <location>
        <begin position="1432"/>
        <end position="1441"/>
    </location>
</feature>
<feature type="region of interest" description="Disordered" evidence="1">
    <location>
        <begin position="1478"/>
        <end position="1497"/>
    </location>
</feature>
<organism evidence="2 3">
    <name type="scientific">Stereocaulon virgatum</name>
    <dbReference type="NCBI Taxonomy" id="373712"/>
    <lineage>
        <taxon>Eukaryota</taxon>
        <taxon>Fungi</taxon>
        <taxon>Dikarya</taxon>
        <taxon>Ascomycota</taxon>
        <taxon>Pezizomycotina</taxon>
        <taxon>Lecanoromycetes</taxon>
        <taxon>OSLEUM clade</taxon>
        <taxon>Lecanoromycetidae</taxon>
        <taxon>Lecanorales</taxon>
        <taxon>Lecanorineae</taxon>
        <taxon>Stereocaulaceae</taxon>
        <taxon>Stereocaulon</taxon>
    </lineage>
</organism>
<keyword evidence="3" id="KW-1185">Reference proteome</keyword>